<proteinExistence type="predicted"/>
<name>A0A0A5G7I7_9BACI</name>
<reference evidence="1 2" key="1">
    <citation type="submission" date="2013-08" db="EMBL/GenBank/DDBJ databases">
        <authorList>
            <person name="Huang J."/>
            <person name="Wang G."/>
        </authorList>
    </citation>
    <scope>NUCLEOTIDE SEQUENCE [LARGE SCALE GENOMIC DNA]</scope>
    <source>
        <strain evidence="1 2">BH030004</strain>
    </source>
</reference>
<sequence length="184" mass="21597">MKEEKVMWQSKSPIGCEYLKLIQYPQEITAQGTVIYADEKDAYKVMYQIELEKNWVTKSVEVAVEGKDHTLHLRSNGMGDWWSNDTYLEGMQGAIDVDISVTPFSNSLPINRFEWAVGERKSFHMLYIDVPSLELLQLKQHYTLVNEDEGKRFFQYECRDYKTTIRVDQDGLVEDYPGLFTREF</sequence>
<keyword evidence="2" id="KW-1185">Reference proteome</keyword>
<evidence type="ECO:0008006" key="3">
    <source>
        <dbReference type="Google" id="ProtNLM"/>
    </source>
</evidence>
<dbReference type="OrthoDB" id="9814791at2"/>
<dbReference type="Pfam" id="PF06475">
    <property type="entry name" value="Glycolipid_bind"/>
    <property type="match status" value="1"/>
</dbReference>
<dbReference type="Proteomes" id="UP000030403">
    <property type="component" value="Unassembled WGS sequence"/>
</dbReference>
<dbReference type="eggNOG" id="COG3554">
    <property type="taxonomic scope" value="Bacteria"/>
</dbReference>
<gene>
    <name evidence="1" type="ORF">N783_10440</name>
</gene>
<evidence type="ECO:0000313" key="2">
    <source>
        <dbReference type="Proteomes" id="UP000030403"/>
    </source>
</evidence>
<protein>
    <recommendedName>
        <fullName evidence="3">Glycolipid-binding domain-containing protein</fullName>
    </recommendedName>
</protein>
<comment type="caution">
    <text evidence="1">The sequence shown here is derived from an EMBL/GenBank/DDBJ whole genome shotgun (WGS) entry which is preliminary data.</text>
</comment>
<organism evidence="1 2">
    <name type="scientific">Pontibacillus marinus BH030004 = DSM 16465</name>
    <dbReference type="NCBI Taxonomy" id="1385511"/>
    <lineage>
        <taxon>Bacteria</taxon>
        <taxon>Bacillati</taxon>
        <taxon>Bacillota</taxon>
        <taxon>Bacilli</taxon>
        <taxon>Bacillales</taxon>
        <taxon>Bacillaceae</taxon>
        <taxon>Pontibacillus</taxon>
    </lineage>
</organism>
<dbReference type="RefSeq" id="WP_051255108.1">
    <property type="nucleotide sequence ID" value="NZ_AULJ01000043.1"/>
</dbReference>
<dbReference type="SUPFAM" id="SSF159275">
    <property type="entry name" value="PA1994-like"/>
    <property type="match status" value="1"/>
</dbReference>
<evidence type="ECO:0000313" key="1">
    <source>
        <dbReference type="EMBL" id="KGX87143.1"/>
    </source>
</evidence>
<dbReference type="AlphaFoldDB" id="A0A0A5G7I7"/>
<dbReference type="EMBL" id="AVPF01000026">
    <property type="protein sequence ID" value="KGX87143.1"/>
    <property type="molecule type" value="Genomic_DNA"/>
</dbReference>
<dbReference type="InterPro" id="IPR009467">
    <property type="entry name" value="Glycolipid-bd_prot_put"/>
</dbReference>
<dbReference type="STRING" id="1385511.GCA_000425225_03296"/>
<accession>A0A0A5G7I7</accession>